<gene>
    <name evidence="1" type="ORF">WMO45_11280</name>
</gene>
<evidence type="ECO:0000313" key="1">
    <source>
        <dbReference type="EMBL" id="MEQ2457106.1"/>
    </source>
</evidence>
<proteinExistence type="predicted"/>
<reference evidence="1 2" key="1">
    <citation type="submission" date="2024-03" db="EMBL/GenBank/DDBJ databases">
        <title>Human intestinal bacterial collection.</title>
        <authorList>
            <person name="Pauvert C."/>
            <person name="Hitch T.C.A."/>
            <person name="Clavel T."/>
        </authorList>
    </citation>
    <scope>NUCLEOTIDE SEQUENCE [LARGE SCALE GENOMIC DNA]</scope>
    <source>
        <strain evidence="1 2">CLA-AP-H34</strain>
    </source>
</reference>
<protein>
    <submittedName>
        <fullName evidence="1">Uncharacterized protein</fullName>
    </submittedName>
</protein>
<accession>A0ABV1ER75</accession>
<keyword evidence="2" id="KW-1185">Reference proteome</keyword>
<sequence length="503" mass="59276">MKLSYSKVFDRYTMSFSDKLAELSYSLYKTLRLRLTKIFPLSEHDKYRFHDDDPFSKEKSADMPQGFDYIKRESVDGFIRLDYIDLYDYLPKEDLPKFMKELKKCVRRNKTTPFGAFRSREDIDRIDNFGQYYDGQAFTNILTVRFCKNKKLQQFCSDISVSLRNLSATFLLVKYRVYITKEFNAKIAEICKENYSGYTKVCRQFNTPWYAVKKFGRSSYTGNNVRQEKVYTMVSQLKWQILKEIRKTFSIRFWEDRIFTPTFETYSTNIRPSNERRNLEFWDSISFDRVADYAPTYNACVCWDYKHGENEGLRLSAFCGGNYSKDDHLPEIAHHDISDIYGVYLTAATLEYVADRDIAICNKKISKVIRKAKTSSVLKVRVAVERKLYYCYRFISEFSGKSIDHDDAKAFRHQFYKKGSVSSRSLEGISKRIRETKTQIDNILKLLNDAAEYRSSESNIKLQWIMMIVTVLSLFVALSSINNNDVVNEIKNLIEWIETIMPK</sequence>
<dbReference type="Proteomes" id="UP001440599">
    <property type="component" value="Unassembled WGS sequence"/>
</dbReference>
<evidence type="ECO:0000313" key="2">
    <source>
        <dbReference type="Proteomes" id="UP001440599"/>
    </source>
</evidence>
<organism evidence="1 2">
    <name type="scientific">Flavonifractor hominis</name>
    <dbReference type="NCBI Taxonomy" id="3133178"/>
    <lineage>
        <taxon>Bacteria</taxon>
        <taxon>Bacillati</taxon>
        <taxon>Bacillota</taxon>
        <taxon>Clostridia</taxon>
        <taxon>Eubacteriales</taxon>
        <taxon>Oscillospiraceae</taxon>
        <taxon>Flavonifractor</taxon>
    </lineage>
</organism>
<dbReference type="RefSeq" id="WP_349140869.1">
    <property type="nucleotide sequence ID" value="NZ_JBBMFT010000008.1"/>
</dbReference>
<comment type="caution">
    <text evidence="1">The sequence shown here is derived from an EMBL/GenBank/DDBJ whole genome shotgun (WGS) entry which is preliminary data.</text>
</comment>
<name>A0ABV1ER75_9FIRM</name>
<dbReference type="EMBL" id="JBBMFT010000008">
    <property type="protein sequence ID" value="MEQ2457106.1"/>
    <property type="molecule type" value="Genomic_DNA"/>
</dbReference>